<dbReference type="PANTHER" id="PTHR33064">
    <property type="entry name" value="POL PROTEIN"/>
    <property type="match status" value="1"/>
</dbReference>
<reference evidence="2 3" key="1">
    <citation type="submission" date="2020-04" db="EMBL/GenBank/DDBJ databases">
        <title>Plant Genome Project.</title>
        <authorList>
            <person name="Zhang R.-G."/>
        </authorList>
    </citation>
    <scope>NUCLEOTIDE SEQUENCE [LARGE SCALE GENOMIC DNA]</scope>
    <source>
        <strain evidence="2">YNK0</strain>
        <tissue evidence="2">Leaf</tissue>
    </source>
</reference>
<dbReference type="SUPFAM" id="SSF56672">
    <property type="entry name" value="DNA/RNA polymerases"/>
    <property type="match status" value="1"/>
</dbReference>
<comment type="caution">
    <text evidence="2">The sequence shown here is derived from an EMBL/GenBank/DDBJ whole genome shotgun (WGS) entry which is preliminary data.</text>
</comment>
<dbReference type="PANTHER" id="PTHR33064:SF37">
    <property type="entry name" value="RIBONUCLEASE H"/>
    <property type="match status" value="1"/>
</dbReference>
<evidence type="ECO:0000259" key="1">
    <source>
        <dbReference type="Pfam" id="PF17919"/>
    </source>
</evidence>
<gene>
    <name evidence="2" type="ORF">HHK36_006298</name>
</gene>
<dbReference type="OrthoDB" id="1909920at2759"/>
<evidence type="ECO:0000313" key="2">
    <source>
        <dbReference type="EMBL" id="KAF8407172.1"/>
    </source>
</evidence>
<dbReference type="Proteomes" id="UP000655225">
    <property type="component" value="Unassembled WGS sequence"/>
</dbReference>
<accession>A0A834ZIM3</accession>
<dbReference type="EMBL" id="JABCRI010000004">
    <property type="protein sequence ID" value="KAF8407172.1"/>
    <property type="molecule type" value="Genomic_DNA"/>
</dbReference>
<dbReference type="FunFam" id="3.30.70.270:FF:000020">
    <property type="entry name" value="Transposon Tf2-6 polyprotein-like Protein"/>
    <property type="match status" value="1"/>
</dbReference>
<dbReference type="InterPro" id="IPR041577">
    <property type="entry name" value="RT_RNaseH_2"/>
</dbReference>
<evidence type="ECO:0000313" key="3">
    <source>
        <dbReference type="Proteomes" id="UP000655225"/>
    </source>
</evidence>
<feature type="domain" description="Reverse transcriptase/retrotransposon-derived protein RNase H-like" evidence="1">
    <location>
        <begin position="162"/>
        <end position="220"/>
    </location>
</feature>
<name>A0A834ZIM3_TETSI</name>
<protein>
    <recommendedName>
        <fullName evidence="1">Reverse transcriptase/retrotransposon-derived protein RNase H-like domain-containing protein</fullName>
    </recommendedName>
</protein>
<dbReference type="InterPro" id="IPR043128">
    <property type="entry name" value="Rev_trsase/Diguanyl_cyclase"/>
</dbReference>
<dbReference type="Gene3D" id="3.30.70.270">
    <property type="match status" value="1"/>
</dbReference>
<dbReference type="AlphaFoldDB" id="A0A834ZIM3"/>
<proteinExistence type="predicted"/>
<dbReference type="InterPro" id="IPR051320">
    <property type="entry name" value="Viral_Replic_Matur_Polypro"/>
</dbReference>
<sequence>MVDQRLERLEKELSSLIAGQQLMEERITKQMDEMMVAFQNQYQNFQVGGSGSKNEGVKTYATKTNSKFITSKLAKLSFPRFDGSKDPTSWSRVTYLGHIIDWDGVSMDPEKILAMMQWPPPTTLKALWGSLGLTGYYRKFIQHYGIIARPLTQLLKKDAFLWSEDAEQAFQHFKLAMTKAPILALPDFSQTFIIDCDASGMGIGAVLMQNRRPIAYFSRTPWPKFTTFLPPTRRDACSRVGSYTWTTAA</sequence>
<dbReference type="Pfam" id="PF17919">
    <property type="entry name" value="RT_RNaseH_2"/>
    <property type="match status" value="1"/>
</dbReference>
<dbReference type="InterPro" id="IPR043502">
    <property type="entry name" value="DNA/RNA_pol_sf"/>
</dbReference>
<organism evidence="2 3">
    <name type="scientific">Tetracentron sinense</name>
    <name type="common">Spur-leaf</name>
    <dbReference type="NCBI Taxonomy" id="13715"/>
    <lineage>
        <taxon>Eukaryota</taxon>
        <taxon>Viridiplantae</taxon>
        <taxon>Streptophyta</taxon>
        <taxon>Embryophyta</taxon>
        <taxon>Tracheophyta</taxon>
        <taxon>Spermatophyta</taxon>
        <taxon>Magnoliopsida</taxon>
        <taxon>Trochodendrales</taxon>
        <taxon>Trochodendraceae</taxon>
        <taxon>Tetracentron</taxon>
    </lineage>
</organism>
<keyword evidence="3" id="KW-1185">Reference proteome</keyword>